<keyword evidence="3" id="KW-1185">Reference proteome</keyword>
<gene>
    <name evidence="2" type="ORF">FIBSPDRAFT_909188</name>
</gene>
<dbReference type="InterPro" id="IPR053013">
    <property type="entry name" value="LAT"/>
</dbReference>
<dbReference type="Proteomes" id="UP000076532">
    <property type="component" value="Unassembled WGS sequence"/>
</dbReference>
<dbReference type="AlphaFoldDB" id="A0A166Q1P7"/>
<sequence>MLDLASLSLYPATPEQLIETHKRSFAEWARGLSFEQYLQRDAWMDRLVHAKNSNIRAAWILAPRNNPTTLDFECACETYGIIATPGSPNTSEVSCYGITSVFTPVHKRKRGSARHMMQLLHWVMASRADLPKFPSAWGSPPSSEGNAKFSVLYSDVGVDFYHQSGPRNIKSEGWLSVDAISTVWETSLHSLSNTLERDQHQWELLDHDAVEMLWNSDIPAMENDLLNMSKSSGQSCFAFLPSDGVGALQVRRAVTMTPDGQLVPRMDHWGVVLVNKSGGPKTFATWTIDDFNQARIPILIITRMRATPATLPSLMRRINRAIGEDAKKRGATRIEAWNLPVELELVASELGGKTEERSEHIPSFKWYGDEKEGRVKWVFNEKFCWC</sequence>
<organism evidence="2 3">
    <name type="scientific">Athelia psychrophila</name>
    <dbReference type="NCBI Taxonomy" id="1759441"/>
    <lineage>
        <taxon>Eukaryota</taxon>
        <taxon>Fungi</taxon>
        <taxon>Dikarya</taxon>
        <taxon>Basidiomycota</taxon>
        <taxon>Agaricomycotina</taxon>
        <taxon>Agaricomycetes</taxon>
        <taxon>Agaricomycetidae</taxon>
        <taxon>Atheliales</taxon>
        <taxon>Atheliaceae</taxon>
        <taxon>Athelia</taxon>
    </lineage>
</organism>
<evidence type="ECO:0000313" key="3">
    <source>
        <dbReference type="Proteomes" id="UP000076532"/>
    </source>
</evidence>
<dbReference type="EMBL" id="KV417513">
    <property type="protein sequence ID" value="KZP26670.1"/>
    <property type="molecule type" value="Genomic_DNA"/>
</dbReference>
<dbReference type="Pfam" id="PF22998">
    <property type="entry name" value="GNAT_LYC1-like"/>
    <property type="match status" value="1"/>
</dbReference>
<proteinExistence type="predicted"/>
<accession>A0A166Q1P7</accession>
<reference evidence="2 3" key="1">
    <citation type="journal article" date="2016" name="Mol. Biol. Evol.">
        <title>Comparative Genomics of Early-Diverging Mushroom-Forming Fungi Provides Insights into the Origins of Lignocellulose Decay Capabilities.</title>
        <authorList>
            <person name="Nagy L.G."/>
            <person name="Riley R."/>
            <person name="Tritt A."/>
            <person name="Adam C."/>
            <person name="Daum C."/>
            <person name="Floudas D."/>
            <person name="Sun H."/>
            <person name="Yadav J.S."/>
            <person name="Pangilinan J."/>
            <person name="Larsson K.H."/>
            <person name="Matsuura K."/>
            <person name="Barry K."/>
            <person name="Labutti K."/>
            <person name="Kuo R."/>
            <person name="Ohm R.A."/>
            <person name="Bhattacharya S.S."/>
            <person name="Shirouzu T."/>
            <person name="Yoshinaga Y."/>
            <person name="Martin F.M."/>
            <person name="Grigoriev I.V."/>
            <person name="Hibbett D.S."/>
        </authorList>
    </citation>
    <scope>NUCLEOTIDE SEQUENCE [LARGE SCALE GENOMIC DNA]</scope>
    <source>
        <strain evidence="2 3">CBS 109695</strain>
    </source>
</reference>
<dbReference type="PANTHER" id="PTHR34815:SF2">
    <property type="entry name" value="N-ACETYLTRANSFERASE DOMAIN-CONTAINING PROTEIN"/>
    <property type="match status" value="1"/>
</dbReference>
<dbReference type="OrthoDB" id="2020070at2759"/>
<evidence type="ECO:0000313" key="2">
    <source>
        <dbReference type="EMBL" id="KZP26670.1"/>
    </source>
</evidence>
<feature type="domain" description="LYC1 C-terminal" evidence="1">
    <location>
        <begin position="191"/>
        <end position="386"/>
    </location>
</feature>
<dbReference type="InterPro" id="IPR055100">
    <property type="entry name" value="GNAT_LYC1-like"/>
</dbReference>
<protein>
    <recommendedName>
        <fullName evidence="1">LYC1 C-terminal domain-containing protein</fullName>
    </recommendedName>
</protein>
<dbReference type="STRING" id="436010.A0A166Q1P7"/>
<name>A0A166Q1P7_9AGAM</name>
<dbReference type="PANTHER" id="PTHR34815">
    <property type="entry name" value="LYSINE ACETYLTRANSFERASE"/>
    <property type="match status" value="1"/>
</dbReference>
<evidence type="ECO:0000259" key="1">
    <source>
        <dbReference type="Pfam" id="PF22998"/>
    </source>
</evidence>